<organism evidence="2">
    <name type="scientific">hydrocarbon metagenome</name>
    <dbReference type="NCBI Taxonomy" id="938273"/>
    <lineage>
        <taxon>unclassified sequences</taxon>
        <taxon>metagenomes</taxon>
        <taxon>ecological metagenomes</taxon>
    </lineage>
</organism>
<feature type="compositionally biased region" description="Polar residues" evidence="1">
    <location>
        <begin position="44"/>
        <end position="63"/>
    </location>
</feature>
<comment type="caution">
    <text evidence="2">The sequence shown here is derived from an EMBL/GenBank/DDBJ whole genome shotgun (WGS) entry which is preliminary data.</text>
</comment>
<gene>
    <name evidence="2" type="ORF">ASZ90_011853</name>
</gene>
<accession>A0A0W8FC08</accession>
<dbReference type="EMBL" id="LNQE01001381">
    <property type="protein sequence ID" value="KUG18438.1"/>
    <property type="molecule type" value="Genomic_DNA"/>
</dbReference>
<proteinExistence type="predicted"/>
<dbReference type="AlphaFoldDB" id="A0A0W8FC08"/>
<reference evidence="2" key="1">
    <citation type="journal article" date="2015" name="Proc. Natl. Acad. Sci. U.S.A.">
        <title>Networks of energetic and metabolic interactions define dynamics in microbial communities.</title>
        <authorList>
            <person name="Embree M."/>
            <person name="Liu J.K."/>
            <person name="Al-Bassam M.M."/>
            <person name="Zengler K."/>
        </authorList>
    </citation>
    <scope>NUCLEOTIDE SEQUENCE</scope>
</reference>
<name>A0A0W8FC08_9ZZZZ</name>
<evidence type="ECO:0000313" key="2">
    <source>
        <dbReference type="EMBL" id="KUG18438.1"/>
    </source>
</evidence>
<sequence>MGWRGVLKKAPLTERWQKPKDLSVKATITAILERLEMQIKSGPDASSLSTQRPYSNPCSRTFV</sequence>
<protein>
    <submittedName>
        <fullName evidence="2">Uncharacterized protein</fullName>
    </submittedName>
</protein>
<feature type="region of interest" description="Disordered" evidence="1">
    <location>
        <begin position="42"/>
        <end position="63"/>
    </location>
</feature>
<evidence type="ECO:0000256" key="1">
    <source>
        <dbReference type="SAM" id="MobiDB-lite"/>
    </source>
</evidence>